<accession>A0ABX7I4Y2</accession>
<dbReference type="Pfam" id="PF18962">
    <property type="entry name" value="Por_Secre_tail"/>
    <property type="match status" value="1"/>
</dbReference>
<organism evidence="13 14">
    <name type="scientific">Dyadobacter sandarakinus</name>
    <dbReference type="NCBI Taxonomy" id="2747268"/>
    <lineage>
        <taxon>Bacteria</taxon>
        <taxon>Pseudomonadati</taxon>
        <taxon>Bacteroidota</taxon>
        <taxon>Cytophagia</taxon>
        <taxon>Cytophagales</taxon>
        <taxon>Spirosomataceae</taxon>
        <taxon>Dyadobacter</taxon>
    </lineage>
</organism>
<dbReference type="SUPFAM" id="SSF55486">
    <property type="entry name" value="Metalloproteases ('zincins'), catalytic domain"/>
    <property type="match status" value="1"/>
</dbReference>
<comment type="similarity">
    <text evidence="1">Belongs to the peptidase M4 family.</text>
</comment>
<dbReference type="Proteomes" id="UP000612680">
    <property type="component" value="Chromosome"/>
</dbReference>
<evidence type="ECO:0000256" key="1">
    <source>
        <dbReference type="ARBA" id="ARBA00009388"/>
    </source>
</evidence>
<dbReference type="RefSeq" id="WP_204663157.1">
    <property type="nucleotide sequence ID" value="NZ_CP056775.1"/>
</dbReference>
<reference evidence="13 14" key="1">
    <citation type="submission" date="2020-06" db="EMBL/GenBank/DDBJ databases">
        <title>Dyadobacter sandarakinus sp. nov., isolated from the soil of the Arctic Yellow River Station.</title>
        <authorList>
            <person name="Zhang Y."/>
            <person name="Peng F."/>
        </authorList>
    </citation>
    <scope>NUCLEOTIDE SEQUENCE [LARGE SCALE GENOMIC DNA]</scope>
    <source>
        <strain evidence="13 14">Q3-56</strain>
    </source>
</reference>
<dbReference type="InterPro" id="IPR050728">
    <property type="entry name" value="Zinc_Metalloprotease_M4"/>
</dbReference>
<dbReference type="Gene3D" id="3.10.170.10">
    <property type="match status" value="1"/>
</dbReference>
<keyword evidence="3" id="KW-0479">Metal-binding</keyword>
<dbReference type="InterPro" id="IPR023612">
    <property type="entry name" value="Peptidase_M4"/>
</dbReference>
<feature type="domain" description="FTP" evidence="11">
    <location>
        <begin position="88"/>
        <end position="138"/>
    </location>
</feature>
<evidence type="ECO:0000256" key="2">
    <source>
        <dbReference type="ARBA" id="ARBA00022670"/>
    </source>
</evidence>
<keyword evidence="2" id="KW-0645">Protease</keyword>
<evidence type="ECO:0000256" key="7">
    <source>
        <dbReference type="ARBA" id="ARBA00023049"/>
    </source>
</evidence>
<evidence type="ECO:0000256" key="3">
    <source>
        <dbReference type="ARBA" id="ARBA00022723"/>
    </source>
</evidence>
<evidence type="ECO:0000256" key="6">
    <source>
        <dbReference type="ARBA" id="ARBA00022833"/>
    </source>
</evidence>
<sequence length="1408" mass="152026">MMKKALLVLCAVLCAWGSHAQGIAQKEIEAFAAQTGAHATTDKATGSLSYLRFPKSKPFQLPGASTAARSLGFVRDNARLFGIRPALDEFSVKDEKVDSYGKKHVALQQTYRGVPVFDGILKFHFTGNMGLSGLNGNFISGIKINPVPRLNQADAERIALGYVGGKGERPLDQPLRAHKSTLYVFQKGLVQGYRGPAYLVYEVEVRSDAGIREFLYIEAHDGRLIEQFTGNHSIHRTLYEKYISPAYLTWNEGDALPGTLDVWQRSEVETSAFIYNLMKNAFGRTSFDGLDAPMITINNSPAINCPNANWNGISANYCTGTAADDVVAHEWGHAYTEYTSGLVYGWQSGALNEGYSDIWGETVDQLNNYMDQGEQTSQQRTGCNSSTRWQLGEKTTGFGGAIRDMWDPTCFGNPGKVSDPQYWCGNGDFGGVHLNSGVINHAYALLVDGGTYNGQTITGIGLTKAAHIFWRAQAEYMTRTTDFSAQADILEAAGEDLLGETLMQLSTDDNAAEESTEKISAADLVQLSKVIQAVELRLDNPCNFQKLLADAPPLCEGANPGLAIFNEDFEHGLGDFKTSFATSSSTWVARNWSVAAAPRNHGGSAAFAYDYPGGDCSGSSQEGVITLTSPVITIPEETAGNLHLVFDHYVATEAAADGGNVKYSINGGSWKLLPASAFTANPYNNVVLSYWSTSEAGINPLAGEPAFSGTDDGSVAGSWGQSQVDLTAVGLEAGDKIRFRWDFGTDQCSGYDGWYVDNVRVYSCQVTPAVHFALESQTMNEGEGTQGQGCLPYVEKKVRISIDKAPSAPVTVTLDTPGGTARSGVTGDYTISPAVVTLQSGALSRDITVRIYNDAYVEGAETILLSYKLDAHGGNAFSAETKQNFTLTIVDDDLTPGNYTEELLSSGFDTGQQGWGTINGGTSPNTWFLVAPFDQYLNQDGRPFFRVTGNDVIRPDHVSDEILLSPVINTQGKKNLVLTFSQTWLPYEDGVPETGMVDVWDGTEWHNLLTINEDSGVLGNLFTGTPDKRTIGIPDAYANAGMRIRFHFVANLTFHWAVDDVKLTASNSTQIRTAVNTGNGASEYLGPNETAVFYHPEDGTLIGRIRNLSAHDYGCTIMEIDRTGKDETGWVGSYHITRKTYKVTPEFNNPAGKYEITLYYKTSELPNFNGSAITSMGKSAGSIGAGNTAVSSFAEVQVSSAFDTDLAYTASFDSGFSGFGLSDAPPVGPLPVTWISFTAAHTAEGNILNWSTSGEAGSDYFVVQKSRDASSFEALGTVTAAGTVKTTSTYRFTDGQAAAGITYYRIKQVDRDARFRYSRIVKVEAGAGAVTFFPNPVQSTLKVQLPSSESRTAKVQVVDAGGRTHIARDHVKVENGGLSVDMEALPSGIYQIIVNVPEGRYSVPVVKL</sequence>
<gene>
    <name evidence="13" type="ORF">HWI92_09610</name>
</gene>
<dbReference type="PANTHER" id="PTHR33794">
    <property type="entry name" value="BACILLOLYSIN"/>
    <property type="match status" value="1"/>
</dbReference>
<dbReference type="InterPro" id="IPR001570">
    <property type="entry name" value="Peptidase_M4_C_domain"/>
</dbReference>
<evidence type="ECO:0000256" key="5">
    <source>
        <dbReference type="ARBA" id="ARBA00022801"/>
    </source>
</evidence>
<dbReference type="CDD" id="cd09597">
    <property type="entry name" value="M4_TLP"/>
    <property type="match status" value="1"/>
</dbReference>
<name>A0ABX7I4Y2_9BACT</name>
<keyword evidence="14" id="KW-1185">Reference proteome</keyword>
<evidence type="ECO:0000259" key="9">
    <source>
        <dbReference type="Pfam" id="PF01447"/>
    </source>
</evidence>
<dbReference type="Pfam" id="PF02868">
    <property type="entry name" value="Peptidase_M4_C"/>
    <property type="match status" value="1"/>
</dbReference>
<dbReference type="Pfam" id="PF01447">
    <property type="entry name" value="Peptidase_M4"/>
    <property type="match status" value="1"/>
</dbReference>
<feature type="domain" description="Peptidase M4" evidence="9">
    <location>
        <begin position="272"/>
        <end position="337"/>
    </location>
</feature>
<evidence type="ECO:0000313" key="14">
    <source>
        <dbReference type="Proteomes" id="UP000612680"/>
    </source>
</evidence>
<dbReference type="Gene3D" id="3.10.450.490">
    <property type="match status" value="1"/>
</dbReference>
<dbReference type="NCBIfam" id="TIGR04183">
    <property type="entry name" value="Por_Secre_tail"/>
    <property type="match status" value="1"/>
</dbReference>
<protein>
    <submittedName>
        <fullName evidence="13">M4 family metallopeptidase</fullName>
    </submittedName>
</protein>
<dbReference type="Gene3D" id="2.60.40.2030">
    <property type="match status" value="1"/>
</dbReference>
<dbReference type="PANTHER" id="PTHR33794:SF1">
    <property type="entry name" value="BACILLOLYSIN"/>
    <property type="match status" value="1"/>
</dbReference>
<dbReference type="Gene3D" id="2.60.120.260">
    <property type="entry name" value="Galactose-binding domain-like"/>
    <property type="match status" value="1"/>
</dbReference>
<dbReference type="Gene3D" id="1.10.390.10">
    <property type="entry name" value="Neutral Protease Domain 2"/>
    <property type="match status" value="1"/>
</dbReference>
<dbReference type="EMBL" id="CP056775">
    <property type="protein sequence ID" value="QRR01142.1"/>
    <property type="molecule type" value="Genomic_DNA"/>
</dbReference>
<dbReference type="InterPro" id="IPR013856">
    <property type="entry name" value="Peptidase_M4_domain"/>
</dbReference>
<keyword evidence="6" id="KW-0862">Zinc</keyword>
<dbReference type="InterPro" id="IPR027268">
    <property type="entry name" value="Peptidase_M4/M1_CTD_sf"/>
</dbReference>
<evidence type="ECO:0000259" key="10">
    <source>
        <dbReference type="Pfam" id="PF02868"/>
    </source>
</evidence>
<dbReference type="InterPro" id="IPR026444">
    <property type="entry name" value="Secre_tail"/>
</dbReference>
<feature type="domain" description="Secretion system C-terminal sorting" evidence="12">
    <location>
        <begin position="1333"/>
        <end position="1395"/>
    </location>
</feature>
<feature type="domain" description="Peptidase M4 C-terminal" evidence="10">
    <location>
        <begin position="340"/>
        <end position="504"/>
    </location>
</feature>
<evidence type="ECO:0000256" key="4">
    <source>
        <dbReference type="ARBA" id="ARBA00022729"/>
    </source>
</evidence>
<proteinExistence type="inferred from homology"/>
<keyword evidence="7" id="KW-0482">Metalloprotease</keyword>
<dbReference type="PRINTS" id="PR00730">
    <property type="entry name" value="THERMOLYSIN"/>
</dbReference>
<dbReference type="InterPro" id="IPR011096">
    <property type="entry name" value="FTP_domain"/>
</dbReference>
<evidence type="ECO:0000259" key="12">
    <source>
        <dbReference type="Pfam" id="PF18962"/>
    </source>
</evidence>
<keyword evidence="4 8" id="KW-0732">Signal</keyword>
<dbReference type="InterPro" id="IPR038081">
    <property type="entry name" value="CalX-like_sf"/>
</dbReference>
<feature type="signal peptide" evidence="8">
    <location>
        <begin position="1"/>
        <end position="20"/>
    </location>
</feature>
<feature type="chain" id="PRO_5046248039" evidence="8">
    <location>
        <begin position="21"/>
        <end position="1408"/>
    </location>
</feature>
<evidence type="ECO:0000259" key="11">
    <source>
        <dbReference type="Pfam" id="PF07504"/>
    </source>
</evidence>
<dbReference type="Pfam" id="PF07504">
    <property type="entry name" value="FTP"/>
    <property type="match status" value="1"/>
</dbReference>
<evidence type="ECO:0000256" key="8">
    <source>
        <dbReference type="SAM" id="SignalP"/>
    </source>
</evidence>
<dbReference type="SUPFAM" id="SSF141072">
    <property type="entry name" value="CalX-like"/>
    <property type="match status" value="1"/>
</dbReference>
<keyword evidence="5" id="KW-0378">Hydrolase</keyword>
<evidence type="ECO:0000313" key="13">
    <source>
        <dbReference type="EMBL" id="QRR01142.1"/>
    </source>
</evidence>